<evidence type="ECO:0000313" key="3">
    <source>
        <dbReference type="EMBL" id="KAK9812154.1"/>
    </source>
</evidence>
<dbReference type="InterPro" id="IPR056657">
    <property type="entry name" value="DUF7755"/>
</dbReference>
<keyword evidence="1" id="KW-0472">Membrane</keyword>
<proteinExistence type="predicted"/>
<accession>A0AAW1PRB8</accession>
<gene>
    <name evidence="3" type="ORF">WJX73_000645</name>
</gene>
<dbReference type="Gene3D" id="2.60.60.20">
    <property type="entry name" value="PLAT/LH2 domain"/>
    <property type="match status" value="1"/>
</dbReference>
<sequence length="374" mass="39117">MNNTFKKGLTSPRHLLSPAQEEATVWTLRFVTAQARGSHLSDPNSGVQVCLVGQGGDAVLHRVSGVHDASSKTQELLAICKAAGKQLSPKCSKSALRALARNSKSVSSPRSTLRFQEGAVDEVSFLGAELGPLASLLVGPEQGSWFVEEITVGSSRTSHTDRFICRTPLGQTRGSSSAAFLSPVPEDHVVYGSGASAQVVSQTQAKILHAAGMKGYLHLKANLLSGTATLVAGGSAAAYCLDGWHSALPFALGGLGGVIYQWLLQQGADSLPGSVLFGSGPPRQALGPGALLRRATSTPYSRVMFGVALILTAVGVSDNMDTLQSSPFSQSLSSHGVHHLMVTALGFLMFKLAVVGVAMMPVDYSHPELDKKTS</sequence>
<reference evidence="3 4" key="1">
    <citation type="journal article" date="2024" name="Nat. Commun.">
        <title>Phylogenomics reveals the evolutionary origins of lichenization in chlorophyte algae.</title>
        <authorList>
            <person name="Puginier C."/>
            <person name="Libourel C."/>
            <person name="Otte J."/>
            <person name="Skaloud P."/>
            <person name="Haon M."/>
            <person name="Grisel S."/>
            <person name="Petersen M."/>
            <person name="Berrin J.G."/>
            <person name="Delaux P.M."/>
            <person name="Dal Grande F."/>
            <person name="Keller J."/>
        </authorList>
    </citation>
    <scope>NUCLEOTIDE SEQUENCE [LARGE SCALE GENOMIC DNA]</scope>
    <source>
        <strain evidence="3 4">SAG 2036</strain>
    </source>
</reference>
<organism evidence="3 4">
    <name type="scientific">Symbiochloris irregularis</name>
    <dbReference type="NCBI Taxonomy" id="706552"/>
    <lineage>
        <taxon>Eukaryota</taxon>
        <taxon>Viridiplantae</taxon>
        <taxon>Chlorophyta</taxon>
        <taxon>core chlorophytes</taxon>
        <taxon>Trebouxiophyceae</taxon>
        <taxon>Trebouxiales</taxon>
        <taxon>Trebouxiaceae</taxon>
        <taxon>Symbiochloris</taxon>
    </lineage>
</organism>
<dbReference type="Proteomes" id="UP001465755">
    <property type="component" value="Unassembled WGS sequence"/>
</dbReference>
<dbReference type="Pfam" id="PF24938">
    <property type="entry name" value="DUF7755"/>
    <property type="match status" value="2"/>
</dbReference>
<feature type="transmembrane region" description="Helical" evidence="1">
    <location>
        <begin position="337"/>
        <end position="362"/>
    </location>
</feature>
<keyword evidence="4" id="KW-1185">Reference proteome</keyword>
<keyword evidence="1" id="KW-1133">Transmembrane helix</keyword>
<dbReference type="AlphaFoldDB" id="A0AAW1PRB8"/>
<evidence type="ECO:0000259" key="2">
    <source>
        <dbReference type="Pfam" id="PF24938"/>
    </source>
</evidence>
<keyword evidence="1" id="KW-0812">Transmembrane</keyword>
<dbReference type="EMBL" id="JALJOQ010000008">
    <property type="protein sequence ID" value="KAK9812154.1"/>
    <property type="molecule type" value="Genomic_DNA"/>
</dbReference>
<feature type="domain" description="DUF7755" evidence="2">
    <location>
        <begin position="80"/>
        <end position="153"/>
    </location>
</feature>
<dbReference type="PANTHER" id="PTHR36330:SF2">
    <property type="entry name" value="LIPASE_LIPOOXYGENASE, PLAT_LH2 FAMILY PROTEIN"/>
    <property type="match status" value="1"/>
</dbReference>
<protein>
    <recommendedName>
        <fullName evidence="2">DUF7755 domain-containing protein</fullName>
    </recommendedName>
</protein>
<comment type="caution">
    <text evidence="3">The sequence shown here is derived from an EMBL/GenBank/DDBJ whole genome shotgun (WGS) entry which is preliminary data.</text>
</comment>
<evidence type="ECO:0000313" key="4">
    <source>
        <dbReference type="Proteomes" id="UP001465755"/>
    </source>
</evidence>
<evidence type="ECO:0000256" key="1">
    <source>
        <dbReference type="SAM" id="Phobius"/>
    </source>
</evidence>
<feature type="domain" description="DUF7755" evidence="2">
    <location>
        <begin position="25"/>
        <end position="73"/>
    </location>
</feature>
<feature type="transmembrane region" description="Helical" evidence="1">
    <location>
        <begin position="300"/>
        <end position="317"/>
    </location>
</feature>
<name>A0AAW1PRB8_9CHLO</name>
<dbReference type="PANTHER" id="PTHR36330">
    <property type="entry name" value="LIPASE/LIPOOXYGENASE, PLAT/LH2 FAMILY PROTEIN"/>
    <property type="match status" value="1"/>
</dbReference>